<evidence type="ECO:0000256" key="1">
    <source>
        <dbReference type="ARBA" id="ARBA00022737"/>
    </source>
</evidence>
<dbReference type="Pfam" id="PF13181">
    <property type="entry name" value="TPR_8"/>
    <property type="match status" value="1"/>
</dbReference>
<organism evidence="9">
    <name type="scientific">Enterobius vermicularis</name>
    <name type="common">Human pinworm</name>
    <dbReference type="NCBI Taxonomy" id="51028"/>
    <lineage>
        <taxon>Eukaryota</taxon>
        <taxon>Metazoa</taxon>
        <taxon>Ecdysozoa</taxon>
        <taxon>Nematoda</taxon>
        <taxon>Chromadorea</taxon>
        <taxon>Rhabditida</taxon>
        <taxon>Spirurina</taxon>
        <taxon>Oxyuridomorpha</taxon>
        <taxon>Oxyuroidea</taxon>
        <taxon>Oxyuridae</taxon>
        <taxon>Enterobius</taxon>
    </lineage>
</organism>
<evidence type="ECO:0000256" key="4">
    <source>
        <dbReference type="ARBA" id="ARBA00040133"/>
    </source>
</evidence>
<evidence type="ECO:0000259" key="6">
    <source>
        <dbReference type="Pfam" id="PF13877"/>
    </source>
</evidence>
<accession>A0A0N4UVS0</accession>
<dbReference type="InterPro" id="IPR051966">
    <property type="entry name" value="RPAP3"/>
</dbReference>
<evidence type="ECO:0000313" key="9">
    <source>
        <dbReference type="WBParaSite" id="EVEC_0000155101-mRNA-1"/>
    </source>
</evidence>
<gene>
    <name evidence="7" type="ORF">EVEC_LOCUS1259</name>
</gene>
<dbReference type="InterPro" id="IPR011990">
    <property type="entry name" value="TPR-like_helical_dom_sf"/>
</dbReference>
<evidence type="ECO:0000256" key="5">
    <source>
        <dbReference type="PROSITE-ProRule" id="PRU00339"/>
    </source>
</evidence>
<feature type="repeat" description="TPR" evidence="5">
    <location>
        <begin position="72"/>
        <end position="105"/>
    </location>
</feature>
<dbReference type="GO" id="GO:0101031">
    <property type="term" value="C:protein folding chaperone complex"/>
    <property type="evidence" value="ECO:0007669"/>
    <property type="project" value="TreeGrafter"/>
</dbReference>
<dbReference type="Proteomes" id="UP000274131">
    <property type="component" value="Unassembled WGS sequence"/>
</dbReference>
<dbReference type="SMART" id="SM00028">
    <property type="entry name" value="TPR"/>
    <property type="match status" value="3"/>
</dbReference>
<evidence type="ECO:0000256" key="3">
    <source>
        <dbReference type="ARBA" id="ARBA00038275"/>
    </source>
</evidence>
<evidence type="ECO:0000313" key="8">
    <source>
        <dbReference type="Proteomes" id="UP000274131"/>
    </source>
</evidence>
<keyword evidence="2 5" id="KW-0802">TPR repeat</keyword>
<keyword evidence="1" id="KW-0677">Repeat</keyword>
<sequence>MANEADKYREEGNEHFKKKRFHNAIESYTKSLHYGVTATTLSNRAQAYLNLNQSGKALMDARLAIEKDSKVAKAFYRHGLALINFGLFEQASTDLVTALKLIPNNQQIEKLLENICEKATVTEQRVFPVNKCEEIRSSEPLVDIKVEIDESGLEPIRLKEQELHIENGDRPVPCVPSTSYQFLADFAALVNTPRKFAEYFLAIGAADYNRLLDDILEADMISALIDGSLLLTKCDDNGAGNITLNQIANAFVALTNVKGFSLAAMFLSDLTKAGNGLKSLLLMK</sequence>
<reference evidence="7 8" key="2">
    <citation type="submission" date="2018-10" db="EMBL/GenBank/DDBJ databases">
        <authorList>
            <consortium name="Pathogen Informatics"/>
        </authorList>
    </citation>
    <scope>NUCLEOTIDE SEQUENCE [LARGE SCALE GENOMIC DNA]</scope>
</reference>
<dbReference type="OrthoDB" id="245563at2759"/>
<evidence type="ECO:0000313" key="7">
    <source>
        <dbReference type="EMBL" id="VDD86116.1"/>
    </source>
</evidence>
<name>A0A0N4UVS0_ENTVE</name>
<dbReference type="EMBL" id="UXUI01007190">
    <property type="protein sequence ID" value="VDD86116.1"/>
    <property type="molecule type" value="Genomic_DNA"/>
</dbReference>
<dbReference type="WBParaSite" id="EVEC_0000155101-mRNA-1">
    <property type="protein sequence ID" value="EVEC_0000155101-mRNA-1"/>
    <property type="gene ID" value="EVEC_0000155101"/>
</dbReference>
<dbReference type="InterPro" id="IPR025986">
    <property type="entry name" value="RPAP3-like_C"/>
</dbReference>
<dbReference type="Gene3D" id="1.25.40.10">
    <property type="entry name" value="Tetratricopeptide repeat domain"/>
    <property type="match status" value="1"/>
</dbReference>
<keyword evidence="8" id="KW-1185">Reference proteome</keyword>
<dbReference type="PANTHER" id="PTHR46423:SF1">
    <property type="entry name" value="RNA POLYMERASE II-ASSOCIATED PROTEIN 3"/>
    <property type="match status" value="1"/>
</dbReference>
<comment type="similarity">
    <text evidence="3">Belongs to the RPAP3 family.</text>
</comment>
<evidence type="ECO:0000256" key="2">
    <source>
        <dbReference type="ARBA" id="ARBA00022803"/>
    </source>
</evidence>
<proteinExistence type="inferred from homology"/>
<protein>
    <recommendedName>
        <fullName evidence="4">RNA polymerase II-associated protein 3</fullName>
    </recommendedName>
</protein>
<feature type="domain" description="RNA-polymerase II-associated protein 3-like C-terminal" evidence="6">
    <location>
        <begin position="176"/>
        <end position="271"/>
    </location>
</feature>
<dbReference type="AlphaFoldDB" id="A0A0N4UVS0"/>
<dbReference type="STRING" id="51028.A0A0N4UVS0"/>
<reference evidence="9" key="1">
    <citation type="submission" date="2017-02" db="UniProtKB">
        <authorList>
            <consortium name="WormBaseParasite"/>
        </authorList>
    </citation>
    <scope>IDENTIFICATION</scope>
</reference>
<dbReference type="SUPFAM" id="SSF48452">
    <property type="entry name" value="TPR-like"/>
    <property type="match status" value="1"/>
</dbReference>
<dbReference type="PANTHER" id="PTHR46423">
    <property type="entry name" value="RNA POLYMERASE II-ASSOCIATED PROTEIN 3"/>
    <property type="match status" value="1"/>
</dbReference>
<dbReference type="Pfam" id="PF13877">
    <property type="entry name" value="RPAP3_C"/>
    <property type="match status" value="1"/>
</dbReference>
<dbReference type="PROSITE" id="PS50005">
    <property type="entry name" value="TPR"/>
    <property type="match status" value="1"/>
</dbReference>
<dbReference type="InterPro" id="IPR019734">
    <property type="entry name" value="TPR_rpt"/>
</dbReference>